<dbReference type="EMBL" id="CAJJDN010000020">
    <property type="protein sequence ID" value="CAD8065222.1"/>
    <property type="molecule type" value="Genomic_DNA"/>
</dbReference>
<keyword evidence="2" id="KW-1185">Reference proteome</keyword>
<reference evidence="1" key="1">
    <citation type="submission" date="2021-01" db="EMBL/GenBank/DDBJ databases">
        <authorList>
            <consortium name="Genoscope - CEA"/>
            <person name="William W."/>
        </authorList>
    </citation>
    <scope>NUCLEOTIDE SEQUENCE</scope>
</reference>
<gene>
    <name evidence="1" type="ORF">PSON_ATCC_30995.1.T0200099</name>
</gene>
<proteinExistence type="predicted"/>
<sequence>MLSIQKKKQYPKTQDELSGMLITKNAPIRNYSTSTRNSRISYWSRQQQTQNQSEDKGITSRTFSVNEGAELPQISKPTNIIIKRPKFIPRPKQQLSNLNSLSFQTINLKVDVEDVYVLYKGFRNLCQFNKICIISYNLLFGEYNSQYFSNTQHSQSKTSNNKQLIMKIRMESILILQLNPNQNLNSLQNTQIDLFDCIYSTKNYHSKETLSSELNKNNLWINISKIQNLFKIQHKILNYYYIDIVYCDPSNIIEVDNFINKILLIDDENIRLFHLFVYAPANLQIINQKLQEIFIYGTAQDLQLLNLKEMIQKINLEMQSIQVKAKQLKYLEDLKIKTKLHFKNLNLHSFLLVPEQRAEKMRNQIVDYIKSNSKIKIANMHFVVGDTIMRNIEMFRNHENDRFYKHQETVQLIDHLMKNSLPSFQNNNSKANYAFYCL</sequence>
<evidence type="ECO:0000313" key="1">
    <source>
        <dbReference type="EMBL" id="CAD8065222.1"/>
    </source>
</evidence>
<protein>
    <submittedName>
        <fullName evidence="1">Uncharacterized protein</fullName>
    </submittedName>
</protein>
<dbReference type="Proteomes" id="UP000692954">
    <property type="component" value="Unassembled WGS sequence"/>
</dbReference>
<organism evidence="1 2">
    <name type="scientific">Paramecium sonneborni</name>
    <dbReference type="NCBI Taxonomy" id="65129"/>
    <lineage>
        <taxon>Eukaryota</taxon>
        <taxon>Sar</taxon>
        <taxon>Alveolata</taxon>
        <taxon>Ciliophora</taxon>
        <taxon>Intramacronucleata</taxon>
        <taxon>Oligohymenophorea</taxon>
        <taxon>Peniculida</taxon>
        <taxon>Parameciidae</taxon>
        <taxon>Paramecium</taxon>
    </lineage>
</organism>
<evidence type="ECO:0000313" key="2">
    <source>
        <dbReference type="Proteomes" id="UP000692954"/>
    </source>
</evidence>
<comment type="caution">
    <text evidence="1">The sequence shown here is derived from an EMBL/GenBank/DDBJ whole genome shotgun (WGS) entry which is preliminary data.</text>
</comment>
<name>A0A8S1LGS6_9CILI</name>
<accession>A0A8S1LGS6</accession>
<dbReference type="AlphaFoldDB" id="A0A8S1LGS6"/>